<keyword evidence="2" id="KW-1133">Transmembrane helix</keyword>
<sequence length="151" mass="16829">MRARLSSWFWEHQTGRKARKKPPPLFASETTGGLYLAKGSVLGGGQSSFISFVVYSMAPRGFEFSVSIPPVGEGETGRRRRGALMERLGESCNKKIHLSFLLLRLCFIIILVWFGLSDLTNAWSTHQGQRKKKKKRGPLGGPCFLSDNLKA</sequence>
<dbReference type="Proteomes" id="UP001230504">
    <property type="component" value="Unassembled WGS sequence"/>
</dbReference>
<feature type="transmembrane region" description="Helical" evidence="2">
    <location>
        <begin position="96"/>
        <end position="116"/>
    </location>
</feature>
<keyword evidence="4" id="KW-1185">Reference proteome</keyword>
<name>A0AAD8Q3G8_9PEZI</name>
<reference evidence="3" key="1">
    <citation type="submission" date="2021-06" db="EMBL/GenBank/DDBJ databases">
        <title>Comparative genomics, transcriptomics and evolutionary studies reveal genomic signatures of adaptation to plant cell wall in hemibiotrophic fungi.</title>
        <authorList>
            <consortium name="DOE Joint Genome Institute"/>
            <person name="Baroncelli R."/>
            <person name="Diaz J.F."/>
            <person name="Benocci T."/>
            <person name="Peng M."/>
            <person name="Battaglia E."/>
            <person name="Haridas S."/>
            <person name="Andreopoulos W."/>
            <person name="Labutti K."/>
            <person name="Pangilinan J."/>
            <person name="Floch G.L."/>
            <person name="Makela M.R."/>
            <person name="Henrissat B."/>
            <person name="Grigoriev I.V."/>
            <person name="Crouch J.A."/>
            <person name="De Vries R.P."/>
            <person name="Sukno S.A."/>
            <person name="Thon M.R."/>
        </authorList>
    </citation>
    <scope>NUCLEOTIDE SEQUENCE</scope>
    <source>
        <strain evidence="3">CBS 125086</strain>
    </source>
</reference>
<feature type="region of interest" description="Disordered" evidence="1">
    <location>
        <begin position="127"/>
        <end position="151"/>
    </location>
</feature>
<evidence type="ECO:0000313" key="4">
    <source>
        <dbReference type="Proteomes" id="UP001230504"/>
    </source>
</evidence>
<gene>
    <name evidence="3" type="ORF">LY79DRAFT_549443</name>
</gene>
<proteinExistence type="predicted"/>
<keyword evidence="2" id="KW-0812">Transmembrane</keyword>
<dbReference type="GeneID" id="85441711"/>
<organism evidence="3 4">
    <name type="scientific">Colletotrichum navitas</name>
    <dbReference type="NCBI Taxonomy" id="681940"/>
    <lineage>
        <taxon>Eukaryota</taxon>
        <taxon>Fungi</taxon>
        <taxon>Dikarya</taxon>
        <taxon>Ascomycota</taxon>
        <taxon>Pezizomycotina</taxon>
        <taxon>Sordariomycetes</taxon>
        <taxon>Hypocreomycetidae</taxon>
        <taxon>Glomerellales</taxon>
        <taxon>Glomerellaceae</taxon>
        <taxon>Colletotrichum</taxon>
        <taxon>Colletotrichum graminicola species complex</taxon>
    </lineage>
</organism>
<accession>A0AAD8Q3G8</accession>
<evidence type="ECO:0000256" key="2">
    <source>
        <dbReference type="SAM" id="Phobius"/>
    </source>
</evidence>
<keyword evidence="2" id="KW-0472">Membrane</keyword>
<dbReference type="RefSeq" id="XP_060415510.1">
    <property type="nucleotide sequence ID" value="XM_060557471.1"/>
</dbReference>
<dbReference type="AlphaFoldDB" id="A0AAD8Q3G8"/>
<evidence type="ECO:0000313" key="3">
    <source>
        <dbReference type="EMBL" id="KAK1594327.1"/>
    </source>
</evidence>
<comment type="caution">
    <text evidence="3">The sequence shown here is derived from an EMBL/GenBank/DDBJ whole genome shotgun (WGS) entry which is preliminary data.</text>
</comment>
<feature type="compositionally biased region" description="Basic residues" evidence="1">
    <location>
        <begin position="128"/>
        <end position="137"/>
    </location>
</feature>
<protein>
    <submittedName>
        <fullName evidence="3">Uncharacterized protein</fullName>
    </submittedName>
</protein>
<dbReference type="EMBL" id="JAHLJV010000020">
    <property type="protein sequence ID" value="KAK1594327.1"/>
    <property type="molecule type" value="Genomic_DNA"/>
</dbReference>
<evidence type="ECO:0000256" key="1">
    <source>
        <dbReference type="SAM" id="MobiDB-lite"/>
    </source>
</evidence>